<dbReference type="PANTHER" id="PTHR45745">
    <property type="entry name" value="PHOSPHOMANNOMUTASE 45A"/>
    <property type="match status" value="1"/>
</dbReference>
<dbReference type="Pfam" id="PF02878">
    <property type="entry name" value="PGM_PMM_I"/>
    <property type="match status" value="1"/>
</dbReference>
<dbReference type="GO" id="GO:0005737">
    <property type="term" value="C:cytoplasm"/>
    <property type="evidence" value="ECO:0007669"/>
    <property type="project" value="UniProtKB-SubCell"/>
</dbReference>
<reference evidence="14" key="1">
    <citation type="journal article" date="2023" name="G3 (Bethesda)">
        <title>A reference genome for the long-term kleptoplast-retaining sea slug Elysia crispata morphotype clarki.</title>
        <authorList>
            <person name="Eastman K.E."/>
            <person name="Pendleton A.L."/>
            <person name="Shaikh M.A."/>
            <person name="Suttiyut T."/>
            <person name="Ogas R."/>
            <person name="Tomko P."/>
            <person name="Gavelis G."/>
            <person name="Widhalm J.R."/>
            <person name="Wisecaver J.H."/>
        </authorList>
    </citation>
    <scope>NUCLEOTIDE SEQUENCE</scope>
    <source>
        <strain evidence="14">ECLA1</strain>
    </source>
</reference>
<feature type="domain" description="Alpha-D-phosphohexomutase alpha/beta/alpha" evidence="12">
    <location>
        <begin position="241"/>
        <end position="338"/>
    </location>
</feature>
<dbReference type="PROSITE" id="PS00710">
    <property type="entry name" value="PGM_PMM"/>
    <property type="match status" value="1"/>
</dbReference>
<gene>
    <name evidence="14" type="ORF">RRG08_001019</name>
</gene>
<dbReference type="InterPro" id="IPR036900">
    <property type="entry name" value="A-D-PHexomutase_C_sf"/>
</dbReference>
<evidence type="ECO:0000256" key="2">
    <source>
        <dbReference type="ARBA" id="ARBA00004496"/>
    </source>
</evidence>
<sequence>MSTAIKNLEPVSPQSMNTGDDLLNAEAAKWLSWDKNPETRMAIRKLVEAKNIEELKRLLLHRMEFGTAGLRTRMGPGNSQMNDLTIIQTTQGLVKYLKETLPDSTKKGVVIGFDGRHNSEKWSKLVATICLNAELPVYLFSRLCPTPYVAFALRSFGASCGIMITASHNPKEDNGYKVYWDNGAQIISPHDAGISQAINESLKPLNSSWDTSILDNESVKPLIIDPMDDVIRKYNEAAVAVCYTREQNAECPVRFTYTAMHGVGYEFVCHAFKAFDFQEPIPVVEQVKPDPDFPTVKYPNPEEGEGALKLAMETADKNRSKVILANDPDADRLAIAEKTESGWRVFSGNEIGAFLGWWCWTSWRQKHPKVDLSDVYMMSSTVSSKILQAIAQNEGFNFIETLTGFKWMGNIADGLLKKGKHVLFAFEEAIGYMCGSTVLDKDGVIAAAVVAELVNHLYTNQGSLSQQLEVIYKRYGYHLNQNSYFLCHDAVTIKAMFDRLRDFNGTGAYPTKCGEFEILHVRDLTVGYDSEAEDKKPILPTSKSSQMITFKFSNGCVATLRTSGTEPKIKYYTELRTDPQKNLAYDEVKSQLQDIVKDIVSNFYNQKLFPKILARQ</sequence>
<keyword evidence="15" id="KW-1185">Reference proteome</keyword>
<dbReference type="Gene3D" id="3.40.120.10">
    <property type="entry name" value="Alpha-D-Glucose-1,6-Bisphosphate, subunit A, domain 3"/>
    <property type="match status" value="3"/>
</dbReference>
<evidence type="ECO:0000256" key="10">
    <source>
        <dbReference type="ARBA" id="ARBA00023277"/>
    </source>
</evidence>
<keyword evidence="4" id="KW-0963">Cytoplasm</keyword>
<dbReference type="GO" id="GO:0008973">
    <property type="term" value="F:phosphopentomutase activity"/>
    <property type="evidence" value="ECO:0007669"/>
    <property type="project" value="TreeGrafter"/>
</dbReference>
<keyword evidence="8" id="KW-0460">Magnesium</keyword>
<evidence type="ECO:0000256" key="8">
    <source>
        <dbReference type="ARBA" id="ARBA00022842"/>
    </source>
</evidence>
<dbReference type="FunFam" id="3.40.120.10:FF:000035">
    <property type="entry name" value="Pgm3p"/>
    <property type="match status" value="1"/>
</dbReference>
<evidence type="ECO:0000256" key="7">
    <source>
        <dbReference type="ARBA" id="ARBA00022723"/>
    </source>
</evidence>
<comment type="subcellular location">
    <subcellularLocation>
        <location evidence="2">Cytoplasm</location>
    </subcellularLocation>
</comment>
<feature type="domain" description="Alpha-D-phosphohexomutase alpha/beta/alpha" evidence="13">
    <location>
        <begin position="376"/>
        <end position="475"/>
    </location>
</feature>
<dbReference type="SUPFAM" id="SSF55957">
    <property type="entry name" value="Phosphoglucomutase, C-terminal domain"/>
    <property type="match status" value="1"/>
</dbReference>
<evidence type="ECO:0000256" key="3">
    <source>
        <dbReference type="ARBA" id="ARBA00010231"/>
    </source>
</evidence>
<dbReference type="GO" id="GO:0005634">
    <property type="term" value="C:nucleus"/>
    <property type="evidence" value="ECO:0007669"/>
    <property type="project" value="TreeGrafter"/>
</dbReference>
<dbReference type="SUPFAM" id="SSF53738">
    <property type="entry name" value="Phosphoglucomutase, first 3 domains"/>
    <property type="match status" value="3"/>
</dbReference>
<evidence type="ECO:0000259" key="12">
    <source>
        <dbReference type="Pfam" id="PF02879"/>
    </source>
</evidence>
<accession>A0AAE1AVW3</accession>
<dbReference type="Pfam" id="PF02880">
    <property type="entry name" value="PGM_PMM_III"/>
    <property type="match status" value="1"/>
</dbReference>
<dbReference type="InterPro" id="IPR005844">
    <property type="entry name" value="A-D-PHexomutase_a/b/a-I"/>
</dbReference>
<comment type="similarity">
    <text evidence="3">Belongs to the phosphohexose mutase family.</text>
</comment>
<dbReference type="EMBL" id="JAWDGP010001087">
    <property type="protein sequence ID" value="KAK3794868.1"/>
    <property type="molecule type" value="Genomic_DNA"/>
</dbReference>
<comment type="cofactor">
    <cofactor evidence="1">
        <name>Mg(2+)</name>
        <dbReference type="ChEBI" id="CHEBI:18420"/>
    </cofactor>
</comment>
<name>A0AAE1AVW3_9GAST</name>
<proteinExistence type="inferred from homology"/>
<dbReference type="InterPro" id="IPR005846">
    <property type="entry name" value="A-D-PHexomutase_a/b/a-III"/>
</dbReference>
<dbReference type="CDD" id="cd05799">
    <property type="entry name" value="PGM2"/>
    <property type="match status" value="1"/>
</dbReference>
<dbReference type="InterPro" id="IPR016055">
    <property type="entry name" value="A-D-PHexomutase_a/b/a-I/II/III"/>
</dbReference>
<evidence type="ECO:0000256" key="5">
    <source>
        <dbReference type="ARBA" id="ARBA00022526"/>
    </source>
</evidence>
<dbReference type="FunFam" id="3.40.120.10:FF:000017">
    <property type="entry name" value="glucose 1,6-bisphosphate synthase"/>
    <property type="match status" value="1"/>
</dbReference>
<dbReference type="InterPro" id="IPR005845">
    <property type="entry name" value="A-D-PHexomutase_a/b/a-II"/>
</dbReference>
<comment type="caution">
    <text evidence="14">The sequence shown here is derived from an EMBL/GenBank/DDBJ whole genome shotgun (WGS) entry which is preliminary data.</text>
</comment>
<evidence type="ECO:0000256" key="4">
    <source>
        <dbReference type="ARBA" id="ARBA00022490"/>
    </source>
</evidence>
<dbReference type="GO" id="GO:0006006">
    <property type="term" value="P:glucose metabolic process"/>
    <property type="evidence" value="ECO:0007669"/>
    <property type="project" value="UniProtKB-KW"/>
</dbReference>
<keyword evidence="9" id="KW-0413">Isomerase</keyword>
<protein>
    <recommendedName>
        <fullName evidence="16">Phosphoglucomutase-2</fullName>
    </recommendedName>
</protein>
<evidence type="ECO:0008006" key="16">
    <source>
        <dbReference type="Google" id="ProtNLM"/>
    </source>
</evidence>
<dbReference type="AlphaFoldDB" id="A0AAE1AVW3"/>
<evidence type="ECO:0000256" key="9">
    <source>
        <dbReference type="ARBA" id="ARBA00023235"/>
    </source>
</evidence>
<dbReference type="GO" id="GO:0000287">
    <property type="term" value="F:magnesium ion binding"/>
    <property type="evidence" value="ECO:0007669"/>
    <property type="project" value="InterPro"/>
</dbReference>
<dbReference type="InterPro" id="IPR016066">
    <property type="entry name" value="A-D-PHexomutase_CS"/>
</dbReference>
<keyword evidence="10" id="KW-0119">Carbohydrate metabolism</keyword>
<evidence type="ECO:0000256" key="6">
    <source>
        <dbReference type="ARBA" id="ARBA00022553"/>
    </source>
</evidence>
<dbReference type="Proteomes" id="UP001283361">
    <property type="component" value="Unassembled WGS sequence"/>
</dbReference>
<evidence type="ECO:0000256" key="1">
    <source>
        <dbReference type="ARBA" id="ARBA00001946"/>
    </source>
</evidence>
<keyword evidence="5" id="KW-0313">Glucose metabolism</keyword>
<keyword evidence="6" id="KW-0597">Phosphoprotein</keyword>
<organism evidence="14 15">
    <name type="scientific">Elysia crispata</name>
    <name type="common">lettuce slug</name>
    <dbReference type="NCBI Taxonomy" id="231223"/>
    <lineage>
        <taxon>Eukaryota</taxon>
        <taxon>Metazoa</taxon>
        <taxon>Spiralia</taxon>
        <taxon>Lophotrochozoa</taxon>
        <taxon>Mollusca</taxon>
        <taxon>Gastropoda</taxon>
        <taxon>Heterobranchia</taxon>
        <taxon>Euthyneura</taxon>
        <taxon>Panpulmonata</taxon>
        <taxon>Sacoglossa</taxon>
        <taxon>Placobranchoidea</taxon>
        <taxon>Plakobranchidae</taxon>
        <taxon>Elysia</taxon>
    </lineage>
</organism>
<keyword evidence="7" id="KW-0479">Metal-binding</keyword>
<dbReference type="Pfam" id="PF02879">
    <property type="entry name" value="PGM_PMM_II"/>
    <property type="match status" value="1"/>
</dbReference>
<evidence type="ECO:0000313" key="15">
    <source>
        <dbReference type="Proteomes" id="UP001283361"/>
    </source>
</evidence>
<dbReference type="PANTHER" id="PTHR45745:SF1">
    <property type="entry name" value="PHOSPHOGLUCOMUTASE 2B-RELATED"/>
    <property type="match status" value="1"/>
</dbReference>
<evidence type="ECO:0000259" key="11">
    <source>
        <dbReference type="Pfam" id="PF02878"/>
    </source>
</evidence>
<evidence type="ECO:0000259" key="13">
    <source>
        <dbReference type="Pfam" id="PF02880"/>
    </source>
</evidence>
<evidence type="ECO:0000313" key="14">
    <source>
        <dbReference type="EMBL" id="KAK3794868.1"/>
    </source>
</evidence>
<feature type="domain" description="Alpha-D-phosphohexomutase alpha/beta/alpha" evidence="11">
    <location>
        <begin position="63"/>
        <end position="201"/>
    </location>
</feature>
<dbReference type="GO" id="GO:0006166">
    <property type="term" value="P:purine ribonucleoside salvage"/>
    <property type="evidence" value="ECO:0007669"/>
    <property type="project" value="TreeGrafter"/>
</dbReference>